<proteinExistence type="predicted"/>
<reference evidence="2" key="1">
    <citation type="submission" date="2019-03" db="EMBL/GenBank/DDBJ databases">
        <title>Lake Tanganyika Metagenome-Assembled Genomes (MAGs).</title>
        <authorList>
            <person name="Tran P."/>
        </authorList>
    </citation>
    <scope>NUCLEOTIDE SEQUENCE</scope>
    <source>
        <strain evidence="2">K_DeepCast_65m_m2_066</strain>
    </source>
</reference>
<comment type="caution">
    <text evidence="2">The sequence shown here is derived from an EMBL/GenBank/DDBJ whole genome shotgun (WGS) entry which is preliminary data.</text>
</comment>
<dbReference type="EMBL" id="VGLS01000330">
    <property type="protein sequence ID" value="MBM3224451.1"/>
    <property type="molecule type" value="Genomic_DNA"/>
</dbReference>
<evidence type="ECO:0000313" key="2">
    <source>
        <dbReference type="EMBL" id="MBM3224451.1"/>
    </source>
</evidence>
<accession>A0A937W0D6</accession>
<name>A0A937W0D6_UNCTE</name>
<dbReference type="SUPFAM" id="SSF48452">
    <property type="entry name" value="TPR-like"/>
    <property type="match status" value="1"/>
</dbReference>
<evidence type="ECO:0000256" key="1">
    <source>
        <dbReference type="SAM" id="MobiDB-lite"/>
    </source>
</evidence>
<evidence type="ECO:0000313" key="3">
    <source>
        <dbReference type="Proteomes" id="UP000712673"/>
    </source>
</evidence>
<feature type="non-terminal residue" evidence="2">
    <location>
        <position position="938"/>
    </location>
</feature>
<feature type="region of interest" description="Disordered" evidence="1">
    <location>
        <begin position="646"/>
        <end position="671"/>
    </location>
</feature>
<sequence length="938" mass="102352">MQSVIEQATHALQLGRFEAAKTLVSAALTAPDFSEQRLPFLEVLAQAQTALQEHAAAASSWQTAYQYTTTAEEKARIFEHARQALHEQQDYATLLPLAQAHLPHSRTPQEQAVCLLAAGEALAHLQRYHEARQDYLQPALDLVGIAPETRLYLWHYLGLSHLSEQRFTEAAAAFQQSADLALGQHFANAAAHQAAQRAQLHHLRNAARFYEGVIHLIYQRPQRAVQSFQELQRPFTTVGALNVALFLGLAYRTLLQPEAALRALQAPARTAGAPDTLRGPTAVVRAGIANLQETPAAVGDHLAAALEAALQPQTAWEPAWQALLYREMGLVLQRLSCRHAALLCYEEGVQAVVQRAGMWEDLEPSATPRGEQLLAALEALPLQDWSAVAQGELWQLLQGLAGIYGQTQTPAVVDRALALALRVTLTPEQALMVWCQRGWYLALSRTGAMTQEGATSLEAGLQEALARCPETPITEVAHGIEALLQGDPTSASATLAPPLALPNIPEWQALCTSSWLWAHTQRGTLEDALAPTVSLASLPWQSSPVLALALEMLLTSTPKPNATAPTLPCLAVLLAQHTAPTLEALRLLCRPGYLSSAHYTRLLAELRFLCNHCDQASVADQVAVLLGSTALMERIETLVAALDQRLSSSTPTPPQATRQRKQRQRRELTPAESLAADTAHIVQLVTLLQQTPQTVASNGPEAIFRWLRQYSQMTAQAPEVVGALLGFLRQCPGATAVIPALLEQVSLSRRQRQALEATLQTPTESSTTTVYGLSPWDDLRGWTLGRLFEALETCQQPGGTEHHTAFMARGQYLTALVLARVGLLSRAIATVQDCLQLQPGHPMAHYTLAQWRLAAGDQDAALDHTLQAWHGLQTLEAPPQVVQLELLNHLLRLLENTAQANRVPEWMATFGQARARLQEVPLTTAQQQQVHAEEGAFA</sequence>
<dbReference type="Gene3D" id="1.25.40.10">
    <property type="entry name" value="Tetratricopeptide repeat domain"/>
    <property type="match status" value="2"/>
</dbReference>
<dbReference type="AlphaFoldDB" id="A0A937W0D6"/>
<dbReference type="Proteomes" id="UP000712673">
    <property type="component" value="Unassembled WGS sequence"/>
</dbReference>
<dbReference type="InterPro" id="IPR011990">
    <property type="entry name" value="TPR-like_helical_dom_sf"/>
</dbReference>
<gene>
    <name evidence="2" type="ORF">FJZ47_11700</name>
</gene>
<organism evidence="2 3">
    <name type="scientific">Tectimicrobiota bacterium</name>
    <dbReference type="NCBI Taxonomy" id="2528274"/>
    <lineage>
        <taxon>Bacteria</taxon>
        <taxon>Pseudomonadati</taxon>
        <taxon>Nitrospinota/Tectimicrobiota group</taxon>
        <taxon>Candidatus Tectimicrobiota</taxon>
    </lineage>
</organism>
<evidence type="ECO:0008006" key="4">
    <source>
        <dbReference type="Google" id="ProtNLM"/>
    </source>
</evidence>
<protein>
    <recommendedName>
        <fullName evidence="4">Tetratricopeptide repeat protein</fullName>
    </recommendedName>
</protein>